<name>A0A0N4UYQ6_ENTVE</name>
<dbReference type="Proteomes" id="UP000274131">
    <property type="component" value="Unassembled WGS sequence"/>
</dbReference>
<organism evidence="4">
    <name type="scientific">Enterobius vermicularis</name>
    <name type="common">Human pinworm</name>
    <dbReference type="NCBI Taxonomy" id="51028"/>
    <lineage>
        <taxon>Eukaryota</taxon>
        <taxon>Metazoa</taxon>
        <taxon>Ecdysozoa</taxon>
        <taxon>Nematoda</taxon>
        <taxon>Chromadorea</taxon>
        <taxon>Rhabditida</taxon>
        <taxon>Spirurina</taxon>
        <taxon>Oxyuridomorpha</taxon>
        <taxon>Oxyuroidea</taxon>
        <taxon>Oxyuridae</taxon>
        <taxon>Enterobius</taxon>
    </lineage>
</organism>
<dbReference type="WBParaSite" id="EVEC_0000272401-mRNA-1">
    <property type="protein sequence ID" value="EVEC_0000272401-mRNA-1"/>
    <property type="gene ID" value="EVEC_0000272401"/>
</dbReference>
<evidence type="ECO:0000313" key="4">
    <source>
        <dbReference type="WBParaSite" id="EVEC_0000272401-mRNA-1"/>
    </source>
</evidence>
<feature type="compositionally biased region" description="Polar residues" evidence="1">
    <location>
        <begin position="10"/>
        <end position="34"/>
    </location>
</feature>
<keyword evidence="3" id="KW-1185">Reference proteome</keyword>
<dbReference type="AlphaFoldDB" id="A0A0N4UYQ6"/>
<evidence type="ECO:0000313" key="2">
    <source>
        <dbReference type="EMBL" id="VDD87289.1"/>
    </source>
</evidence>
<protein>
    <submittedName>
        <fullName evidence="2 4">Uncharacterized protein</fullName>
    </submittedName>
</protein>
<feature type="region of interest" description="Disordered" evidence="1">
    <location>
        <begin position="1"/>
        <end position="50"/>
    </location>
</feature>
<proteinExistence type="predicted"/>
<evidence type="ECO:0000256" key="1">
    <source>
        <dbReference type="SAM" id="MobiDB-lite"/>
    </source>
</evidence>
<dbReference type="EMBL" id="UXUI01007379">
    <property type="protein sequence ID" value="VDD87289.1"/>
    <property type="molecule type" value="Genomic_DNA"/>
</dbReference>
<reference evidence="2 3" key="2">
    <citation type="submission" date="2018-10" db="EMBL/GenBank/DDBJ databases">
        <authorList>
            <consortium name="Pathogen Informatics"/>
        </authorList>
    </citation>
    <scope>NUCLEOTIDE SEQUENCE [LARGE SCALE GENOMIC DNA]</scope>
</reference>
<gene>
    <name evidence="2" type="ORF">EVEC_LOCUS2432</name>
</gene>
<accession>A0A0N4UYQ6</accession>
<reference evidence="4" key="1">
    <citation type="submission" date="2017-02" db="UniProtKB">
        <authorList>
            <consortium name="WormBaseParasite"/>
        </authorList>
    </citation>
    <scope>IDENTIFICATION</scope>
</reference>
<sequence length="101" mass="11932">MISHKREVSFSDQPSSYFRESQPKQLSIDTNNDHLSVPGPAQAYQERSPGSNLNILVPKRQYSIRRKDSLRQMPTPVFDKVFHGYFFQYSNVERYAQMLRY</sequence>
<evidence type="ECO:0000313" key="3">
    <source>
        <dbReference type="Proteomes" id="UP000274131"/>
    </source>
</evidence>